<feature type="transmembrane region" description="Helical" evidence="1">
    <location>
        <begin position="235"/>
        <end position="255"/>
    </location>
</feature>
<feature type="transmembrane region" description="Helical" evidence="1">
    <location>
        <begin position="342"/>
        <end position="362"/>
    </location>
</feature>
<evidence type="ECO:0000256" key="1">
    <source>
        <dbReference type="SAM" id="Phobius"/>
    </source>
</evidence>
<accession>A0ABU3DZ96</accession>
<keyword evidence="1" id="KW-0472">Membrane</keyword>
<evidence type="ECO:0000313" key="3">
    <source>
        <dbReference type="Proteomes" id="UP001261624"/>
    </source>
</evidence>
<dbReference type="RefSeq" id="WP_311681848.1">
    <property type="nucleotide sequence ID" value="NZ_JAVRHM010000003.1"/>
</dbReference>
<feature type="transmembrane region" description="Helical" evidence="1">
    <location>
        <begin position="78"/>
        <end position="95"/>
    </location>
</feature>
<feature type="transmembrane region" description="Helical" evidence="1">
    <location>
        <begin position="374"/>
        <end position="394"/>
    </location>
</feature>
<feature type="transmembrane region" description="Helical" evidence="1">
    <location>
        <begin position="173"/>
        <end position="196"/>
    </location>
</feature>
<feature type="transmembrane region" description="Helical" evidence="1">
    <location>
        <begin position="267"/>
        <end position="290"/>
    </location>
</feature>
<evidence type="ECO:0000313" key="2">
    <source>
        <dbReference type="EMBL" id="MDT0688963.1"/>
    </source>
</evidence>
<protein>
    <submittedName>
        <fullName evidence="2">Uncharacterized protein</fullName>
    </submittedName>
</protein>
<proteinExistence type="predicted"/>
<feature type="transmembrane region" description="Helical" evidence="1">
    <location>
        <begin position="310"/>
        <end position="330"/>
    </location>
</feature>
<name>A0ABU3DZ96_9FLAO</name>
<gene>
    <name evidence="2" type="ORF">RM549_04155</name>
</gene>
<dbReference type="EMBL" id="JAVRHM010000003">
    <property type="protein sequence ID" value="MDT0688963.1"/>
    <property type="molecule type" value="Genomic_DNA"/>
</dbReference>
<feature type="transmembrane region" description="Helical" evidence="1">
    <location>
        <begin position="141"/>
        <end position="161"/>
    </location>
</feature>
<reference evidence="2 3" key="1">
    <citation type="submission" date="2023-09" db="EMBL/GenBank/DDBJ databases">
        <authorList>
            <person name="Rey-Velasco X."/>
        </authorList>
    </citation>
    <scope>NUCLEOTIDE SEQUENCE [LARGE SCALE GENOMIC DNA]</scope>
    <source>
        <strain evidence="2 3">F188</strain>
    </source>
</reference>
<feature type="transmembrane region" description="Helical" evidence="1">
    <location>
        <begin position="101"/>
        <end position="121"/>
    </location>
</feature>
<keyword evidence="1" id="KW-0812">Transmembrane</keyword>
<keyword evidence="1" id="KW-1133">Transmembrane helix</keyword>
<sequence length="399" mass="46258">MVNLKRHTNIAFGYFLLIGLLGILLRLFFVTPIAANYRWVVHTHSHIALLGWVYIGLTTLIYKLYFTEANKGTLYRRIFWFSNITIMGMLVTFPFQGYALFSIIFSSLFLVSSYFFAWFVLKHTPVVYRGTYSFKCIKAALWYMIFSSIGPWALGAIMVTLGKTSMWYKMAIYYYLHFQYNAWFILVLLGVLFFLLDKAELTPEKKDFRNFFLLINSGIILTFFLSVLWVEPHAVYYILAAAGAVLQVLAFYKLYLMLKKVWQKFKISSSAFVGFLLKICGVLIAVKILMQLLTAVPYFADLSFLYTDFVIGYLHWVFLGMVSIALFAFFHHFRLMKLPKPVFSLYFTGFVLSEALIFYKGTSMWLGLPFFSEYFPLLVLVSSLILVSVGILLIKNIRS</sequence>
<organism evidence="2 3">
    <name type="scientific">Autumnicola patrickiae</name>
    <dbReference type="NCBI Taxonomy" id="3075591"/>
    <lineage>
        <taxon>Bacteria</taxon>
        <taxon>Pseudomonadati</taxon>
        <taxon>Bacteroidota</taxon>
        <taxon>Flavobacteriia</taxon>
        <taxon>Flavobacteriales</taxon>
        <taxon>Flavobacteriaceae</taxon>
        <taxon>Autumnicola</taxon>
    </lineage>
</organism>
<feature type="transmembrane region" description="Helical" evidence="1">
    <location>
        <begin position="12"/>
        <end position="35"/>
    </location>
</feature>
<dbReference type="Proteomes" id="UP001261624">
    <property type="component" value="Unassembled WGS sequence"/>
</dbReference>
<comment type="caution">
    <text evidence="2">The sequence shown here is derived from an EMBL/GenBank/DDBJ whole genome shotgun (WGS) entry which is preliminary data.</text>
</comment>
<keyword evidence="3" id="KW-1185">Reference proteome</keyword>
<feature type="transmembrane region" description="Helical" evidence="1">
    <location>
        <begin position="208"/>
        <end position="229"/>
    </location>
</feature>
<feature type="transmembrane region" description="Helical" evidence="1">
    <location>
        <begin position="47"/>
        <end position="66"/>
    </location>
</feature>